<evidence type="ECO:0000256" key="3">
    <source>
        <dbReference type="ARBA" id="ARBA00022475"/>
    </source>
</evidence>
<dbReference type="PANTHER" id="PTHR45826">
    <property type="entry name" value="POLYAMINE TRANSPORTER PUT1"/>
    <property type="match status" value="1"/>
</dbReference>
<dbReference type="EMBL" id="VIEB01001114">
    <property type="protein sequence ID" value="TQD75276.1"/>
    <property type="molecule type" value="Genomic_DNA"/>
</dbReference>
<dbReference type="GO" id="GO:0005886">
    <property type="term" value="C:plasma membrane"/>
    <property type="evidence" value="ECO:0007669"/>
    <property type="project" value="UniProtKB-SubCell"/>
</dbReference>
<feature type="transmembrane region" description="Helical" evidence="4">
    <location>
        <begin position="168"/>
        <end position="197"/>
    </location>
</feature>
<keyword evidence="4" id="KW-0472">Membrane</keyword>
<evidence type="ECO:0000256" key="4">
    <source>
        <dbReference type="SAM" id="Phobius"/>
    </source>
</evidence>
<comment type="subcellular location">
    <subcellularLocation>
        <location evidence="1">Cell membrane</location>
        <topology evidence="1">Multi-pass membrane protein</topology>
    </subcellularLocation>
</comment>
<proteinExistence type="predicted"/>
<dbReference type="Gene3D" id="1.20.1740.10">
    <property type="entry name" value="Amino acid/polyamine transporter I"/>
    <property type="match status" value="1"/>
</dbReference>
<dbReference type="STRING" id="106549.A0A540KM26"/>
<reference evidence="5 6" key="1">
    <citation type="journal article" date="2019" name="G3 (Bethesda)">
        <title>Sequencing of a Wild Apple (Malus baccata) Genome Unravels the Differences Between Cultivated and Wild Apple Species Regarding Disease Resistance and Cold Tolerance.</title>
        <authorList>
            <person name="Chen X."/>
        </authorList>
    </citation>
    <scope>NUCLEOTIDE SEQUENCE [LARGE SCALE GENOMIC DNA]</scope>
    <source>
        <strain evidence="6">cv. Shandingzi</strain>
        <tissue evidence="5">Leaves</tissue>
    </source>
</reference>
<dbReference type="PANTHER" id="PTHR45826:SF2">
    <property type="entry name" value="AMINO ACID TRANSPORTER"/>
    <property type="match status" value="1"/>
</dbReference>
<dbReference type="Proteomes" id="UP000315295">
    <property type="component" value="Unassembled WGS sequence"/>
</dbReference>
<evidence type="ECO:0000313" key="5">
    <source>
        <dbReference type="EMBL" id="TQD75276.1"/>
    </source>
</evidence>
<keyword evidence="3" id="KW-1003">Cell membrane</keyword>
<name>A0A540KM26_MALBA</name>
<sequence length="234" mass="26242">MDYLKSTIPVLGGGVPRVAAVLVLTLLLTYMNYRCLTIVGWVAVLLGIFSIIPFVVMGLVAIPKVKRSRWLVVNLRNVDWNLYLNTLLESQLLGLDKYTCRRDGYFSDIAKLIGGVWLRWWIQEAAAVSNMGMFVAKMSSDSFQLLGMAERGMLPKFFGKRSRHGTPVIGILFSASGFWLFQLVIVSLVSILISLVMQPCLTYVERKRWIKFTVSADLPDLHGANQESVGSIKH</sequence>
<keyword evidence="6" id="KW-1185">Reference proteome</keyword>
<dbReference type="GO" id="GO:0022857">
    <property type="term" value="F:transmembrane transporter activity"/>
    <property type="evidence" value="ECO:0007669"/>
    <property type="project" value="InterPro"/>
</dbReference>
<keyword evidence="4" id="KW-0812">Transmembrane</keyword>
<keyword evidence="2" id="KW-0813">Transport</keyword>
<organism evidence="5 6">
    <name type="scientific">Malus baccata</name>
    <name type="common">Siberian crab apple</name>
    <name type="synonym">Pyrus baccata</name>
    <dbReference type="NCBI Taxonomy" id="106549"/>
    <lineage>
        <taxon>Eukaryota</taxon>
        <taxon>Viridiplantae</taxon>
        <taxon>Streptophyta</taxon>
        <taxon>Embryophyta</taxon>
        <taxon>Tracheophyta</taxon>
        <taxon>Spermatophyta</taxon>
        <taxon>Magnoliopsida</taxon>
        <taxon>eudicotyledons</taxon>
        <taxon>Gunneridae</taxon>
        <taxon>Pentapetalae</taxon>
        <taxon>rosids</taxon>
        <taxon>fabids</taxon>
        <taxon>Rosales</taxon>
        <taxon>Rosaceae</taxon>
        <taxon>Amygdaloideae</taxon>
        <taxon>Maleae</taxon>
        <taxon>Malus</taxon>
    </lineage>
</organism>
<feature type="transmembrane region" description="Helical" evidence="4">
    <location>
        <begin position="7"/>
        <end position="32"/>
    </location>
</feature>
<keyword evidence="4" id="KW-1133">Transmembrane helix</keyword>
<evidence type="ECO:0000256" key="2">
    <source>
        <dbReference type="ARBA" id="ARBA00022448"/>
    </source>
</evidence>
<evidence type="ECO:0008006" key="7">
    <source>
        <dbReference type="Google" id="ProtNLM"/>
    </source>
</evidence>
<dbReference type="AlphaFoldDB" id="A0A540KM26"/>
<evidence type="ECO:0000313" key="6">
    <source>
        <dbReference type="Proteomes" id="UP000315295"/>
    </source>
</evidence>
<evidence type="ECO:0000256" key="1">
    <source>
        <dbReference type="ARBA" id="ARBA00004651"/>
    </source>
</evidence>
<accession>A0A540KM26</accession>
<dbReference type="InterPro" id="IPR044566">
    <property type="entry name" value="RMV1-like"/>
</dbReference>
<feature type="transmembrane region" description="Helical" evidence="4">
    <location>
        <begin position="38"/>
        <end position="62"/>
    </location>
</feature>
<gene>
    <name evidence="5" type="ORF">C1H46_039195</name>
</gene>
<comment type="caution">
    <text evidence="5">The sequence shown here is derived from an EMBL/GenBank/DDBJ whole genome shotgun (WGS) entry which is preliminary data.</text>
</comment>
<protein>
    <recommendedName>
        <fullName evidence="7">Amino acid permease/ SLC12A domain-containing protein</fullName>
    </recommendedName>
</protein>